<dbReference type="Proteomes" id="UP001366166">
    <property type="component" value="Chromosome"/>
</dbReference>
<proteinExistence type="inferred from homology"/>
<keyword evidence="4" id="KW-1185">Reference proteome</keyword>
<dbReference type="PIRSF" id="PIRSF006054">
    <property type="entry name" value="UCP006054"/>
    <property type="match status" value="1"/>
</dbReference>
<comment type="similarity">
    <text evidence="1">Belongs to the UPF0597 family.</text>
</comment>
<name>A0AAU9F1B9_9BACT</name>
<accession>A0AAU9F1B9</accession>
<reference evidence="4" key="1">
    <citation type="journal article" date="2023" name="Arch. Microbiol.">
        <title>Desulfoferula mesophilus gen. nov. sp. nov., a mesophilic sulfate-reducing bacterium isolated from a brackish lake sediment.</title>
        <authorList>
            <person name="Watanabe T."/>
            <person name="Yabe T."/>
            <person name="Tsuji J.M."/>
            <person name="Fukui M."/>
        </authorList>
    </citation>
    <scope>NUCLEOTIDE SEQUENCE [LARGE SCALE GENOMIC DNA]</scope>
    <source>
        <strain evidence="4">12FAK</strain>
    </source>
</reference>
<dbReference type="InterPro" id="IPR021144">
    <property type="entry name" value="UPF0597"/>
</dbReference>
<dbReference type="HAMAP" id="MF_01845">
    <property type="entry name" value="UPF0597"/>
    <property type="match status" value="1"/>
</dbReference>
<gene>
    <name evidence="3" type="ORF">FAK_30540</name>
</gene>
<dbReference type="RefSeq" id="WP_338601199.1">
    <property type="nucleotide sequence ID" value="NZ_AP028679.1"/>
</dbReference>
<evidence type="ECO:0000313" key="4">
    <source>
        <dbReference type="Proteomes" id="UP001366166"/>
    </source>
</evidence>
<dbReference type="KEGG" id="dmp:FAK_30540"/>
<dbReference type="PANTHER" id="PTHR30501">
    <property type="entry name" value="UPF0597 PROTEIN YHAM"/>
    <property type="match status" value="1"/>
</dbReference>
<dbReference type="PANTHER" id="PTHR30501:SF2">
    <property type="entry name" value="UPF0597 PROTEIN YHAM"/>
    <property type="match status" value="1"/>
</dbReference>
<sequence>MADYTIKDILRLEVAPALGCTEPVAVALASAAAARLLGNTEPESVRVWVDPNIYKNGMSVLIPGTGGLFGLDLAAALGAVGGDPARRLEVLDSVDEKVVAKARGLIDAQRVTVDMYEEHGLKITAQVSGGGQTGEAVITGSHDNISSLKLNDREVAEDLPTEKEADTPSVNLAALEQWLAGRTLEEMIELLDALEQEDLDFLERGVQYNLRLAEHGLKFGPGLGLGKCLESLMRQGLMCKDMAAAARILTSAAADARMAGVKLPAMSSAGSGNHGLTATLPIWAAKDFAKCPHEEVLRAVALSHVITAYVKTHTGRLSAVCGCSVAAGAGATAGLTYLLGGSARHIAGAVNNLIQDLAGIICDGAKTSCAFKLATAAGSAVQSALLALQGLEVNQCEGIVGQRMENTAQNLGLLSVEGMRYTDQTILRILANKFLPAEVRGA</sequence>
<organism evidence="3 4">
    <name type="scientific">Desulfoferula mesophila</name>
    <dbReference type="NCBI Taxonomy" id="3058419"/>
    <lineage>
        <taxon>Bacteria</taxon>
        <taxon>Pseudomonadati</taxon>
        <taxon>Thermodesulfobacteriota</taxon>
        <taxon>Desulfarculia</taxon>
        <taxon>Desulfarculales</taxon>
        <taxon>Desulfarculaceae</taxon>
        <taxon>Desulfoferula</taxon>
    </lineage>
</organism>
<dbReference type="AlphaFoldDB" id="A0AAU9F1B9"/>
<feature type="domain" description="Serine dehydratase-like alpha subunit" evidence="2">
    <location>
        <begin position="192"/>
        <end position="427"/>
    </location>
</feature>
<dbReference type="GO" id="GO:0080146">
    <property type="term" value="F:L-cysteine desulfhydrase activity"/>
    <property type="evidence" value="ECO:0007669"/>
    <property type="project" value="TreeGrafter"/>
</dbReference>
<dbReference type="GO" id="GO:0019450">
    <property type="term" value="P:L-cysteine catabolic process to pyruvate"/>
    <property type="evidence" value="ECO:0007669"/>
    <property type="project" value="TreeGrafter"/>
</dbReference>
<evidence type="ECO:0000256" key="1">
    <source>
        <dbReference type="HAMAP-Rule" id="MF_01845"/>
    </source>
</evidence>
<dbReference type="EMBL" id="AP028679">
    <property type="protein sequence ID" value="BEQ15988.1"/>
    <property type="molecule type" value="Genomic_DNA"/>
</dbReference>
<dbReference type="InterPro" id="IPR005130">
    <property type="entry name" value="Ser_deHydtase-like_asu"/>
</dbReference>
<dbReference type="Pfam" id="PF03313">
    <property type="entry name" value="SDH_alpha"/>
    <property type="match status" value="1"/>
</dbReference>
<protein>
    <recommendedName>
        <fullName evidence="1">UPF0597 protein FAK_30540</fullName>
    </recommendedName>
</protein>
<evidence type="ECO:0000259" key="2">
    <source>
        <dbReference type="Pfam" id="PF03313"/>
    </source>
</evidence>
<evidence type="ECO:0000313" key="3">
    <source>
        <dbReference type="EMBL" id="BEQ15988.1"/>
    </source>
</evidence>